<accession>A0A446BI71</accession>
<protein>
    <submittedName>
        <fullName evidence="2">6ea00d44-e586-46b8-adda-ae36203299a8</fullName>
    </submittedName>
</protein>
<proteinExistence type="predicted"/>
<feature type="compositionally biased region" description="Basic and acidic residues" evidence="1">
    <location>
        <begin position="224"/>
        <end position="237"/>
    </location>
</feature>
<dbReference type="AlphaFoldDB" id="A0A446BI71"/>
<feature type="region of interest" description="Disordered" evidence="1">
    <location>
        <begin position="113"/>
        <end position="133"/>
    </location>
</feature>
<dbReference type="Proteomes" id="UP000289323">
    <property type="component" value="Unassembled WGS sequence"/>
</dbReference>
<feature type="compositionally biased region" description="Basic and acidic residues" evidence="1">
    <location>
        <begin position="1"/>
        <end position="10"/>
    </location>
</feature>
<gene>
    <name evidence="2" type="ORF">TT172_LOCUS4592</name>
</gene>
<feature type="compositionally biased region" description="Low complexity" evidence="1">
    <location>
        <begin position="181"/>
        <end position="195"/>
    </location>
</feature>
<feature type="region of interest" description="Disordered" evidence="1">
    <location>
        <begin position="1"/>
        <end position="60"/>
    </location>
</feature>
<organism evidence="2 3">
    <name type="scientific">Thermothielavioides terrestris</name>
    <dbReference type="NCBI Taxonomy" id="2587410"/>
    <lineage>
        <taxon>Eukaryota</taxon>
        <taxon>Fungi</taxon>
        <taxon>Dikarya</taxon>
        <taxon>Ascomycota</taxon>
        <taxon>Pezizomycotina</taxon>
        <taxon>Sordariomycetes</taxon>
        <taxon>Sordariomycetidae</taxon>
        <taxon>Sordariales</taxon>
        <taxon>Chaetomiaceae</taxon>
        <taxon>Thermothielavioides</taxon>
    </lineage>
</organism>
<feature type="region of interest" description="Disordered" evidence="1">
    <location>
        <begin position="68"/>
        <end position="87"/>
    </location>
</feature>
<evidence type="ECO:0000313" key="2">
    <source>
        <dbReference type="EMBL" id="SPQ22173.1"/>
    </source>
</evidence>
<sequence length="259" mass="26984">MVTSDSEREAGGAGFDHWLPRQGQTGGSLGLTGSRWGLASGSGPGLSPTTATAPQTGRDRLLRTTWRIGATPQSGDGQALQGSDGLGGYRPAPAEFATGLFTRAWPWGQQQYALPSSQTQTQTQHRPQAQSNTNYGYGAASACTFSFHPITTTTSAPSSPFGPIAPPTPRSARPQQPDNHTTTTTATATSTRRSSPLPNRRASTTTTSPYAGPSSPLHAPAGGRDNDNGKENDKDNSEAGGGDEGQSRNCGLLRGLKFE</sequence>
<feature type="region of interest" description="Disordered" evidence="1">
    <location>
        <begin position="151"/>
        <end position="259"/>
    </location>
</feature>
<name>A0A446BI71_9PEZI</name>
<evidence type="ECO:0000256" key="1">
    <source>
        <dbReference type="SAM" id="MobiDB-lite"/>
    </source>
</evidence>
<feature type="compositionally biased region" description="Low complexity" evidence="1">
    <location>
        <begin position="31"/>
        <end position="52"/>
    </location>
</feature>
<dbReference type="EMBL" id="OUUZ01000008">
    <property type="protein sequence ID" value="SPQ22173.1"/>
    <property type="molecule type" value="Genomic_DNA"/>
</dbReference>
<evidence type="ECO:0000313" key="3">
    <source>
        <dbReference type="Proteomes" id="UP000289323"/>
    </source>
</evidence>
<reference evidence="2 3" key="1">
    <citation type="submission" date="2018-04" db="EMBL/GenBank/DDBJ databases">
        <authorList>
            <person name="Huttner S."/>
            <person name="Dainat J."/>
        </authorList>
    </citation>
    <scope>NUCLEOTIDE SEQUENCE [LARGE SCALE GENOMIC DNA]</scope>
</reference>